<gene>
    <name evidence="1" type="ORF">CXB51_002064</name>
</gene>
<dbReference type="AlphaFoldDB" id="A0A8J5ZHX3"/>
<reference evidence="1 2" key="1">
    <citation type="journal article" date="2021" name="bioRxiv">
        <title>The Gossypium anomalum genome as a resource for cotton improvement and evolutionary analysis of hybrid incompatibility.</title>
        <authorList>
            <person name="Grover C.E."/>
            <person name="Yuan D."/>
            <person name="Arick M.A."/>
            <person name="Miller E.R."/>
            <person name="Hu G."/>
            <person name="Peterson D.G."/>
            <person name="Wendel J.F."/>
            <person name="Udall J.A."/>
        </authorList>
    </citation>
    <scope>NUCLEOTIDE SEQUENCE [LARGE SCALE GENOMIC DNA]</scope>
    <source>
        <strain evidence="1">JFW-Udall</strain>
        <tissue evidence="1">Leaf</tissue>
    </source>
</reference>
<dbReference type="Proteomes" id="UP000701853">
    <property type="component" value="Chromosome 1"/>
</dbReference>
<protein>
    <submittedName>
        <fullName evidence="1">Uncharacterized protein</fullName>
    </submittedName>
</protein>
<accession>A0A8J5ZHX3</accession>
<evidence type="ECO:0000313" key="1">
    <source>
        <dbReference type="EMBL" id="KAG8502275.1"/>
    </source>
</evidence>
<keyword evidence="2" id="KW-1185">Reference proteome</keyword>
<organism evidence="1 2">
    <name type="scientific">Gossypium anomalum</name>
    <dbReference type="NCBI Taxonomy" id="47600"/>
    <lineage>
        <taxon>Eukaryota</taxon>
        <taxon>Viridiplantae</taxon>
        <taxon>Streptophyta</taxon>
        <taxon>Embryophyta</taxon>
        <taxon>Tracheophyta</taxon>
        <taxon>Spermatophyta</taxon>
        <taxon>Magnoliopsida</taxon>
        <taxon>eudicotyledons</taxon>
        <taxon>Gunneridae</taxon>
        <taxon>Pentapetalae</taxon>
        <taxon>rosids</taxon>
        <taxon>malvids</taxon>
        <taxon>Malvales</taxon>
        <taxon>Malvaceae</taxon>
        <taxon>Malvoideae</taxon>
        <taxon>Gossypium</taxon>
    </lineage>
</organism>
<dbReference type="EMBL" id="JAHUZN010000001">
    <property type="protein sequence ID" value="KAG8502275.1"/>
    <property type="molecule type" value="Genomic_DNA"/>
</dbReference>
<name>A0A8J5ZHX3_9ROSI</name>
<proteinExistence type="predicted"/>
<dbReference type="OrthoDB" id="1704464at2759"/>
<comment type="caution">
    <text evidence="1">The sequence shown here is derived from an EMBL/GenBank/DDBJ whole genome shotgun (WGS) entry which is preliminary data.</text>
</comment>
<sequence>MDACNCIEPQWPPDDLLMKYQYISDFFFALAYFSTPLELINLWTFCKAYENRGHGNDDCCGIMCNCLDAGTYYS</sequence>
<evidence type="ECO:0000313" key="2">
    <source>
        <dbReference type="Proteomes" id="UP000701853"/>
    </source>
</evidence>